<dbReference type="RefSeq" id="WP_069695040.1">
    <property type="nucleotide sequence ID" value="NZ_CP043010.1"/>
</dbReference>
<reference evidence="1" key="1">
    <citation type="submission" date="2022-07" db="EMBL/GenBank/DDBJ databases">
        <authorList>
            <person name="Wu T."/>
        </authorList>
    </citation>
    <scope>NUCLEOTIDE SEQUENCE</scope>
    <source>
        <strain evidence="1">SD-1</strain>
    </source>
</reference>
<name>A0AAX3EDS8_PAEUR</name>
<proteinExistence type="predicted"/>
<gene>
    <name evidence="1" type="ORF">NL394_13165</name>
</gene>
<protein>
    <recommendedName>
        <fullName evidence="3">MarR family transcriptional regulator</fullName>
    </recommendedName>
</protein>
<dbReference type="Proteomes" id="UP001163293">
    <property type="component" value="Chromosome"/>
</dbReference>
<accession>A0AAX3EDS8</accession>
<sequence length="149" mass="15998">MSQSTLPVRSTDPETSYAAAVKAALGASRVRPIVLDIVREKGPLTHDELIAAYHDRVVTSLGEVPRSSESGIRTRLKELAHQGLVTVADVDGFSNYGNAAKRWVAVDQDDPSFVYDPDAIAAYIDDEDIVGFGDFLDSDASDAVGTDED</sequence>
<organism evidence="1 2">
    <name type="scientific">Paenarthrobacter ureafaciens</name>
    <dbReference type="NCBI Taxonomy" id="37931"/>
    <lineage>
        <taxon>Bacteria</taxon>
        <taxon>Bacillati</taxon>
        <taxon>Actinomycetota</taxon>
        <taxon>Actinomycetes</taxon>
        <taxon>Micrococcales</taxon>
        <taxon>Micrococcaceae</taxon>
        <taxon>Paenarthrobacter</taxon>
    </lineage>
</organism>
<evidence type="ECO:0000313" key="1">
    <source>
        <dbReference type="EMBL" id="UYV96031.1"/>
    </source>
</evidence>
<dbReference type="EMBL" id="CP101185">
    <property type="protein sequence ID" value="UYV96031.1"/>
    <property type="molecule type" value="Genomic_DNA"/>
</dbReference>
<evidence type="ECO:0000313" key="2">
    <source>
        <dbReference type="Proteomes" id="UP001163293"/>
    </source>
</evidence>
<dbReference type="AlphaFoldDB" id="A0AAX3EDS8"/>
<keyword evidence="2" id="KW-1185">Reference proteome</keyword>
<evidence type="ECO:0008006" key="3">
    <source>
        <dbReference type="Google" id="ProtNLM"/>
    </source>
</evidence>